<evidence type="ECO:0000313" key="2">
    <source>
        <dbReference type="Proteomes" id="UP000290289"/>
    </source>
</evidence>
<reference evidence="1 2" key="1">
    <citation type="submission" date="2018-10" db="EMBL/GenBank/DDBJ databases">
        <title>A high-quality apple genome assembly.</title>
        <authorList>
            <person name="Hu J."/>
        </authorList>
    </citation>
    <scope>NUCLEOTIDE SEQUENCE [LARGE SCALE GENOMIC DNA]</scope>
    <source>
        <strain evidence="2">cv. HFTH1</strain>
        <tissue evidence="1">Young leaf</tissue>
    </source>
</reference>
<organism evidence="1 2">
    <name type="scientific">Malus domestica</name>
    <name type="common">Apple</name>
    <name type="synonym">Pyrus malus</name>
    <dbReference type="NCBI Taxonomy" id="3750"/>
    <lineage>
        <taxon>Eukaryota</taxon>
        <taxon>Viridiplantae</taxon>
        <taxon>Streptophyta</taxon>
        <taxon>Embryophyta</taxon>
        <taxon>Tracheophyta</taxon>
        <taxon>Spermatophyta</taxon>
        <taxon>Magnoliopsida</taxon>
        <taxon>eudicotyledons</taxon>
        <taxon>Gunneridae</taxon>
        <taxon>Pentapetalae</taxon>
        <taxon>rosids</taxon>
        <taxon>fabids</taxon>
        <taxon>Rosales</taxon>
        <taxon>Rosaceae</taxon>
        <taxon>Amygdaloideae</taxon>
        <taxon>Maleae</taxon>
        <taxon>Malus</taxon>
    </lineage>
</organism>
<evidence type="ECO:0000313" key="1">
    <source>
        <dbReference type="EMBL" id="RXH95240.1"/>
    </source>
</evidence>
<keyword evidence="2" id="KW-1185">Reference proteome</keyword>
<comment type="caution">
    <text evidence="1">The sequence shown here is derived from an EMBL/GenBank/DDBJ whole genome shotgun (WGS) entry which is preliminary data.</text>
</comment>
<gene>
    <name evidence="1" type="ORF">DVH24_024924</name>
</gene>
<protein>
    <submittedName>
        <fullName evidence="1">Uncharacterized protein</fullName>
    </submittedName>
</protein>
<accession>A0A498JI50</accession>
<dbReference type="AlphaFoldDB" id="A0A498JI50"/>
<proteinExistence type="predicted"/>
<dbReference type="EMBL" id="RDQH01000333">
    <property type="protein sequence ID" value="RXH95240.1"/>
    <property type="molecule type" value="Genomic_DNA"/>
</dbReference>
<name>A0A498JI50_MALDO</name>
<dbReference type="Proteomes" id="UP000290289">
    <property type="component" value="Chromosome 7"/>
</dbReference>
<sequence>MNAGRANSSVELGLGVNLLMSRWVRG</sequence>